<reference evidence="2" key="2">
    <citation type="submission" date="2020-06" db="EMBL/GenBank/DDBJ databases">
        <authorList>
            <person name="Sheffer M."/>
        </authorList>
    </citation>
    <scope>NUCLEOTIDE SEQUENCE</scope>
</reference>
<evidence type="ECO:0000313" key="2">
    <source>
        <dbReference type="EMBL" id="KAF8774142.1"/>
    </source>
</evidence>
<dbReference type="AlphaFoldDB" id="A0A8T0EJN2"/>
<sequence length="404" mass="46690">MYDKKVNVVFKCYKQFEPFEWTEADIQNQDRLSDSEETGAFELDNDSKIKPEVELKEETDNFIYKADFRGHLQLVSLSHEVPNQCLNHSDSNGQWQDVNSSVQASETGQITLSWQEVSEDSDASQMYRKSKNESSSSVEGRYYIKEEPSENNSQNCSYGQAIPEIYDYSSDTSWHPETDASSQLTNGHNINKNMVLLTQAEKKRLYRLRIKAENPAMWSSIKQKEAARKREQREKRRHIILEMQKAMELAGLPESPDVVNHKLYLEALKESYPEIWEQLINALPATQLRNEQVYNKRTSKSRRNSPKPAKMYKDVIEAQKKRLYRQRMKEERPEMYERQKARDAYARSIQRLMSKKKQLSVKNGCHSESSGTDVPIAEVQISETSNLPPGADGGNTQSDPSEIL</sequence>
<evidence type="ECO:0000256" key="1">
    <source>
        <dbReference type="SAM" id="MobiDB-lite"/>
    </source>
</evidence>
<protein>
    <submittedName>
        <fullName evidence="2">Uncharacterized protein</fullName>
    </submittedName>
</protein>
<name>A0A8T0EJN2_ARGBR</name>
<keyword evidence="3" id="KW-1185">Reference proteome</keyword>
<gene>
    <name evidence="2" type="ORF">HNY73_016724</name>
</gene>
<accession>A0A8T0EJN2</accession>
<proteinExistence type="predicted"/>
<feature type="compositionally biased region" description="Polar residues" evidence="1">
    <location>
        <begin position="394"/>
        <end position="404"/>
    </location>
</feature>
<dbReference type="EMBL" id="JABXBU010002227">
    <property type="protein sequence ID" value="KAF8774142.1"/>
    <property type="molecule type" value="Genomic_DNA"/>
</dbReference>
<evidence type="ECO:0000313" key="3">
    <source>
        <dbReference type="Proteomes" id="UP000807504"/>
    </source>
</evidence>
<feature type="region of interest" description="Disordered" evidence="1">
    <location>
        <begin position="356"/>
        <end position="404"/>
    </location>
</feature>
<comment type="caution">
    <text evidence="2">The sequence shown here is derived from an EMBL/GenBank/DDBJ whole genome shotgun (WGS) entry which is preliminary data.</text>
</comment>
<dbReference type="Proteomes" id="UP000807504">
    <property type="component" value="Unassembled WGS sequence"/>
</dbReference>
<organism evidence="2 3">
    <name type="scientific">Argiope bruennichi</name>
    <name type="common">Wasp spider</name>
    <name type="synonym">Aranea bruennichi</name>
    <dbReference type="NCBI Taxonomy" id="94029"/>
    <lineage>
        <taxon>Eukaryota</taxon>
        <taxon>Metazoa</taxon>
        <taxon>Ecdysozoa</taxon>
        <taxon>Arthropoda</taxon>
        <taxon>Chelicerata</taxon>
        <taxon>Arachnida</taxon>
        <taxon>Araneae</taxon>
        <taxon>Araneomorphae</taxon>
        <taxon>Entelegynae</taxon>
        <taxon>Araneoidea</taxon>
        <taxon>Araneidae</taxon>
        <taxon>Argiope</taxon>
    </lineage>
</organism>
<reference evidence="2" key="1">
    <citation type="journal article" date="2020" name="bioRxiv">
        <title>Chromosome-level reference genome of the European wasp spider Argiope bruennichi: a resource for studies on range expansion and evolutionary adaptation.</title>
        <authorList>
            <person name="Sheffer M.M."/>
            <person name="Hoppe A."/>
            <person name="Krehenwinkel H."/>
            <person name="Uhl G."/>
            <person name="Kuss A.W."/>
            <person name="Jensen L."/>
            <person name="Jensen C."/>
            <person name="Gillespie R.G."/>
            <person name="Hoff K.J."/>
            <person name="Prost S."/>
        </authorList>
    </citation>
    <scope>NUCLEOTIDE SEQUENCE</scope>
</reference>